<dbReference type="AlphaFoldDB" id="T1AV31"/>
<reference evidence="2" key="1">
    <citation type="submission" date="2013-08" db="EMBL/GenBank/DDBJ databases">
        <authorList>
            <person name="Mendez C."/>
            <person name="Richter M."/>
            <person name="Ferrer M."/>
            <person name="Sanchez J."/>
        </authorList>
    </citation>
    <scope>NUCLEOTIDE SEQUENCE</scope>
</reference>
<dbReference type="InterPro" id="IPR015797">
    <property type="entry name" value="NUDIX_hydrolase-like_dom_sf"/>
</dbReference>
<dbReference type="GO" id="GO:0016787">
    <property type="term" value="F:hydrolase activity"/>
    <property type="evidence" value="ECO:0007669"/>
    <property type="project" value="UniProtKB-KW"/>
</dbReference>
<gene>
    <name evidence="2" type="ORF">B1A_10223</name>
</gene>
<evidence type="ECO:0000313" key="2">
    <source>
        <dbReference type="EMBL" id="EQD60183.1"/>
    </source>
</evidence>
<name>T1AV31_9ZZZZ</name>
<evidence type="ECO:0000259" key="1">
    <source>
        <dbReference type="PROSITE" id="PS51462"/>
    </source>
</evidence>
<organism evidence="2">
    <name type="scientific">mine drainage metagenome</name>
    <dbReference type="NCBI Taxonomy" id="410659"/>
    <lineage>
        <taxon>unclassified sequences</taxon>
        <taxon>metagenomes</taxon>
        <taxon>ecological metagenomes</taxon>
    </lineage>
</organism>
<reference evidence="2" key="2">
    <citation type="journal article" date="2014" name="ISME J.">
        <title>Microbial stratification in low pH oxic and suboxic macroscopic growths along an acid mine drainage.</title>
        <authorList>
            <person name="Mendez-Garcia C."/>
            <person name="Mesa V."/>
            <person name="Sprenger R.R."/>
            <person name="Richter M."/>
            <person name="Diez M.S."/>
            <person name="Solano J."/>
            <person name="Bargiela R."/>
            <person name="Golyshina O.V."/>
            <person name="Manteca A."/>
            <person name="Ramos J.L."/>
            <person name="Gallego J.R."/>
            <person name="Llorente I."/>
            <person name="Martins Dos Santos V.A."/>
            <person name="Jensen O.N."/>
            <person name="Pelaez A.I."/>
            <person name="Sanchez J."/>
            <person name="Ferrer M."/>
        </authorList>
    </citation>
    <scope>NUCLEOTIDE SEQUENCE</scope>
</reference>
<dbReference type="Gene3D" id="3.90.79.10">
    <property type="entry name" value="Nucleoside Triphosphate Pyrophosphohydrolase"/>
    <property type="match status" value="1"/>
</dbReference>
<protein>
    <submittedName>
        <fullName evidence="2">NUDIX hydrolase</fullName>
    </submittedName>
</protein>
<dbReference type="SUPFAM" id="SSF55811">
    <property type="entry name" value="Nudix"/>
    <property type="match status" value="1"/>
</dbReference>
<dbReference type="PROSITE" id="PS51462">
    <property type="entry name" value="NUDIX"/>
    <property type="match status" value="1"/>
</dbReference>
<feature type="domain" description="Nudix hydrolase" evidence="1">
    <location>
        <begin position="1"/>
        <end position="96"/>
    </location>
</feature>
<dbReference type="EMBL" id="AUZX01007278">
    <property type="protein sequence ID" value="EQD60183.1"/>
    <property type="molecule type" value="Genomic_DNA"/>
</dbReference>
<sequence length="96" mass="11001">MYSPVGGKLEQAIGESPYQCARREVREEIGLTLEYQDLRLCGIVAEKAYEGATHWLMFCFEVTRSVSLTQLEIPEGRLEWVPISEVQDRPIPESDR</sequence>
<dbReference type="Pfam" id="PF00293">
    <property type="entry name" value="NUDIX"/>
    <property type="match status" value="1"/>
</dbReference>
<keyword evidence="2" id="KW-0378">Hydrolase</keyword>
<dbReference type="InterPro" id="IPR000086">
    <property type="entry name" value="NUDIX_hydrolase_dom"/>
</dbReference>
<feature type="non-terminal residue" evidence="2">
    <location>
        <position position="96"/>
    </location>
</feature>
<accession>T1AV31</accession>
<comment type="caution">
    <text evidence="2">The sequence shown here is derived from an EMBL/GenBank/DDBJ whole genome shotgun (WGS) entry which is preliminary data.</text>
</comment>
<proteinExistence type="predicted"/>